<dbReference type="Proteomes" id="UP000054383">
    <property type="component" value="Unassembled WGS sequence"/>
</dbReference>
<dbReference type="Gene3D" id="3.10.450.50">
    <property type="match status" value="1"/>
</dbReference>
<dbReference type="PROSITE" id="PS00108">
    <property type="entry name" value="PROTEIN_KINASE_ST"/>
    <property type="match status" value="1"/>
</dbReference>
<keyword evidence="16" id="KW-1185">Reference proteome</keyword>
<accession>A0A0U1LS45</accession>
<dbReference type="OMA" id="THVGPWQ"/>
<gene>
    <name evidence="15" type="ORF">PISL3812_03222</name>
</gene>
<comment type="catalytic activity">
    <reaction evidence="10">
        <text>L-threonyl-[protein] + ATP = O-phospho-L-threonyl-[protein] + ADP + H(+)</text>
        <dbReference type="Rhea" id="RHEA:46608"/>
        <dbReference type="Rhea" id="RHEA-COMP:11060"/>
        <dbReference type="Rhea" id="RHEA-COMP:11605"/>
        <dbReference type="ChEBI" id="CHEBI:15378"/>
        <dbReference type="ChEBI" id="CHEBI:30013"/>
        <dbReference type="ChEBI" id="CHEBI:30616"/>
        <dbReference type="ChEBI" id="CHEBI:61977"/>
        <dbReference type="ChEBI" id="CHEBI:456216"/>
        <dbReference type="EC" id="2.7.11.1"/>
    </reaction>
</comment>
<organism evidence="15 16">
    <name type="scientific">Talaromyces islandicus</name>
    <name type="common">Penicillium islandicum</name>
    <dbReference type="NCBI Taxonomy" id="28573"/>
    <lineage>
        <taxon>Eukaryota</taxon>
        <taxon>Fungi</taxon>
        <taxon>Dikarya</taxon>
        <taxon>Ascomycota</taxon>
        <taxon>Pezizomycotina</taxon>
        <taxon>Eurotiomycetes</taxon>
        <taxon>Eurotiomycetidae</taxon>
        <taxon>Eurotiales</taxon>
        <taxon>Trichocomaceae</taxon>
        <taxon>Talaromyces</taxon>
        <taxon>Talaromyces sect. Islandici</taxon>
    </lineage>
</organism>
<dbReference type="InterPro" id="IPR017441">
    <property type="entry name" value="Protein_kinase_ATP_BS"/>
</dbReference>
<keyword evidence="6" id="KW-0808">Transferase</keyword>
<dbReference type="PROSITE" id="PS00107">
    <property type="entry name" value="PROTEIN_KINASE_ATP"/>
    <property type="match status" value="1"/>
</dbReference>
<evidence type="ECO:0000313" key="16">
    <source>
        <dbReference type="Proteomes" id="UP000054383"/>
    </source>
</evidence>
<feature type="compositionally biased region" description="Basic and acidic residues" evidence="13">
    <location>
        <begin position="1279"/>
        <end position="1304"/>
    </location>
</feature>
<dbReference type="Pfam" id="PF16797">
    <property type="entry name" value="Fungal_KA1"/>
    <property type="match status" value="1"/>
</dbReference>
<evidence type="ECO:0000256" key="1">
    <source>
        <dbReference type="ARBA" id="ARBA00004266"/>
    </source>
</evidence>
<evidence type="ECO:0000256" key="5">
    <source>
        <dbReference type="ARBA" id="ARBA00022553"/>
    </source>
</evidence>
<keyword evidence="8" id="KW-0418">Kinase</keyword>
<dbReference type="SMART" id="SM00220">
    <property type="entry name" value="S_TKc"/>
    <property type="match status" value="1"/>
</dbReference>
<dbReference type="InterPro" id="IPR031850">
    <property type="entry name" value="Fungal_KA1_dom"/>
</dbReference>
<feature type="compositionally biased region" description="Polar residues" evidence="13">
    <location>
        <begin position="271"/>
        <end position="289"/>
    </location>
</feature>
<keyword evidence="9 12" id="KW-0067">ATP-binding</keyword>
<feature type="compositionally biased region" description="Polar residues" evidence="13">
    <location>
        <begin position="1139"/>
        <end position="1165"/>
    </location>
</feature>
<evidence type="ECO:0000256" key="11">
    <source>
        <dbReference type="ARBA" id="ARBA00048679"/>
    </source>
</evidence>
<comment type="catalytic activity">
    <reaction evidence="11">
        <text>L-seryl-[protein] + ATP = O-phospho-L-seryl-[protein] + ADP + H(+)</text>
        <dbReference type="Rhea" id="RHEA:17989"/>
        <dbReference type="Rhea" id="RHEA-COMP:9863"/>
        <dbReference type="Rhea" id="RHEA-COMP:11604"/>
        <dbReference type="ChEBI" id="CHEBI:15378"/>
        <dbReference type="ChEBI" id="CHEBI:29999"/>
        <dbReference type="ChEBI" id="CHEBI:30616"/>
        <dbReference type="ChEBI" id="CHEBI:83421"/>
        <dbReference type="ChEBI" id="CHEBI:456216"/>
        <dbReference type="EC" id="2.7.11.1"/>
    </reaction>
</comment>
<feature type="binding site" evidence="12">
    <location>
        <position position="330"/>
    </location>
    <ligand>
        <name>ATP</name>
        <dbReference type="ChEBI" id="CHEBI:30616"/>
    </ligand>
</feature>
<feature type="region of interest" description="Disordered" evidence="13">
    <location>
        <begin position="271"/>
        <end position="301"/>
    </location>
</feature>
<evidence type="ECO:0000259" key="14">
    <source>
        <dbReference type="PROSITE" id="PS50011"/>
    </source>
</evidence>
<dbReference type="InterPro" id="IPR008271">
    <property type="entry name" value="Ser/Thr_kinase_AS"/>
</dbReference>
<dbReference type="GO" id="GO:0005524">
    <property type="term" value="F:ATP binding"/>
    <property type="evidence" value="ECO:0007669"/>
    <property type="project" value="UniProtKB-UniRule"/>
</dbReference>
<dbReference type="Gene3D" id="3.30.310.220">
    <property type="entry name" value="Fungal kinase associated-1 domain"/>
    <property type="match status" value="1"/>
</dbReference>
<sequence length="1461" mass="162874">MADIKPPFTADSARQKVKAAQNLWNTQDPARISAAYTPDTVWRNRDQFLKGTDDVKQFLTKKWQKEKSYRLRKELFAFSDNRIAVQFWYEYQDAFDEMKWKRCYGLEDWTFDYETGKMRKRQMSGNDLLLGPNGNGQGRWFVEGIDVEDAVITEEHCTASATSIWEDSSIQLSLYETGCLDLECSMVSPPRSNGNGSNMDNGGRTRSPQGRKPLTDAAARVNHGPTVATPRVDCTTVNGDQLKSIEVGSPRITSNSPAIVVDTPRLSVATASTGASNRNSAISTTSTASGRGKRKTHVGPWQLGRTLGKGATGRVRLAKHVMTGQAAAIKIVSKKSAAMVQSESIAAMDRNASLLGANQATRPMPFGIEREVVIMKLIEHPNVINLYDIWENRGELYLVLEYVEGGELFDYVSTHGPLPEEEAVRLFRQIISGLAYCHRFNICHRDLKPENILLDSYHNIKLADFGMAALQPAGHWLNTSCGSPHYAAPEIIYGRRYRGDKADIWSCGIILFALLTGFLPFDGGDLSNTLRLVKKGDYHIPQWLSVEAADLVQRILQKRPEDRISIENIWNHPLLKKYETLHQAMSQHQLGPPPPLSAKDCGPPVSSRPEIDTELLRSLQTLWHSANLETLIERLLSHDPNHEKMFYNALIKFRDEQLENYHGQPLEYSASDYHHISRPPAAIRAMAKHSKNGRLQGHARRRSQFSILTEVSRHASAGKEPKSSGSYDPYRASRTPITNPNPSTQYMSITVHRNQTATGSPKDLGAGSNNDVPPSSPPRVEVPPSPSVEIIQWKRTKKSQRSFQSKSSLATSRNGHSPAPPHHVAPGYKRNVSFRHIRNKSGGGSSIKTKNEKTKSHNSIMAMVANSESCKFSVHSGLVSSRYSSPALPTPPTVVRTSSTVAESDSGLGMFKTKDNFWKEEARKVSNELSQICEEAFNRSSISTGHTAVSTDTTATSISIHEDVERAKELLNNEVPDKVSSLPTSYTVKELTETRRKLLEHSSKAEAAGLPDYLSEVIAHIDRLIEQDIARRKGKPDVSGNDTSTLYQCTISDPLVKPTVDTGYLPAISEEIFTKLETSSGYDLQRIEHLPTPEPSPRLSPKVDRKSTIRVVPHDSSLPSIDEIKPLIIRKRNDPAPSMVNTGSRHSSADSVLSTRNAAAGQRTSSDSVAASMRYNSRCPMVLETIAENPAPSRRGDIKVPSGEKKWSWFGKQKSQMHEEIPNPASKEPALPAIKSVHVATTKNAESITPVEETGTNRRNSGERSRASFLKIFGKKKTEKADNDASKAREDENGLKHVESRESAVNHVPAPNKNRRSRRTSGVNQNWFARFFHVKPAMRSVAFSIPKAKSRKEVYRILRDWKQYGMEDVHLDKTENIVYGRVAEKNFINLRPVEFSVEFFTVLEHGRHANLSVVRFRQERGAASSFHKVVDTLEKVMKSRGLTVEDPARSKKMLKVLDNVP</sequence>
<dbReference type="InterPro" id="IPR032710">
    <property type="entry name" value="NTF2-like_dom_sf"/>
</dbReference>
<feature type="region of interest" description="Disordered" evidence="13">
    <location>
        <begin position="710"/>
        <end position="829"/>
    </location>
</feature>
<feature type="compositionally biased region" description="Low complexity" evidence="13">
    <location>
        <begin position="192"/>
        <end position="202"/>
    </location>
</feature>
<proteinExistence type="inferred from homology"/>
<feature type="region of interest" description="Disordered" evidence="13">
    <location>
        <begin position="1272"/>
        <end position="1320"/>
    </location>
</feature>
<keyword evidence="5" id="KW-0597">Phosphoprotein</keyword>
<evidence type="ECO:0000313" key="15">
    <source>
        <dbReference type="EMBL" id="CRG86219.1"/>
    </source>
</evidence>
<dbReference type="PANTHER" id="PTHR24346:SF110">
    <property type="entry name" value="NON-SPECIFIC SERINE_THREONINE PROTEIN KINASE"/>
    <property type="match status" value="1"/>
</dbReference>
<dbReference type="CDD" id="cd14081">
    <property type="entry name" value="STKc_BRSK1_2"/>
    <property type="match status" value="1"/>
</dbReference>
<evidence type="ECO:0000256" key="13">
    <source>
        <dbReference type="SAM" id="MobiDB-lite"/>
    </source>
</evidence>
<dbReference type="FunFam" id="1.10.510.10:FF:000394">
    <property type="entry name" value="Serine/threonine-protein kinase HSL1"/>
    <property type="match status" value="1"/>
</dbReference>
<dbReference type="PANTHER" id="PTHR24346">
    <property type="entry name" value="MAP/MICROTUBULE AFFINITY-REGULATING KINASE"/>
    <property type="match status" value="1"/>
</dbReference>
<dbReference type="InterPro" id="IPR011009">
    <property type="entry name" value="Kinase-like_dom_sf"/>
</dbReference>
<name>A0A0U1LS45_TALIS</name>
<dbReference type="GO" id="GO:0035556">
    <property type="term" value="P:intracellular signal transduction"/>
    <property type="evidence" value="ECO:0007669"/>
    <property type="project" value="TreeGrafter"/>
</dbReference>
<evidence type="ECO:0000256" key="12">
    <source>
        <dbReference type="PROSITE-ProRule" id="PRU10141"/>
    </source>
</evidence>
<dbReference type="GO" id="GO:0004674">
    <property type="term" value="F:protein serine/threonine kinase activity"/>
    <property type="evidence" value="ECO:0007669"/>
    <property type="project" value="UniProtKB-KW"/>
</dbReference>
<dbReference type="SUPFAM" id="SSF54427">
    <property type="entry name" value="NTF2-like"/>
    <property type="match status" value="1"/>
</dbReference>
<dbReference type="Pfam" id="PF07080">
    <property type="entry name" value="DUF1348"/>
    <property type="match status" value="1"/>
</dbReference>
<dbReference type="PROSITE" id="PS50011">
    <property type="entry name" value="PROTEIN_KINASE_DOM"/>
    <property type="match status" value="1"/>
</dbReference>
<feature type="region of interest" description="Disordered" evidence="13">
    <location>
        <begin position="1132"/>
        <end position="1165"/>
    </location>
</feature>
<dbReference type="InterPro" id="IPR009783">
    <property type="entry name" value="DUF1348"/>
</dbReference>
<comment type="similarity">
    <text evidence="2">Belongs to the protein kinase superfamily. CAMK Ser/Thr protein kinase family. NIM1 subfamily.</text>
</comment>
<evidence type="ECO:0000256" key="7">
    <source>
        <dbReference type="ARBA" id="ARBA00022741"/>
    </source>
</evidence>
<dbReference type="OrthoDB" id="504170at2759"/>
<evidence type="ECO:0000256" key="10">
    <source>
        <dbReference type="ARBA" id="ARBA00047899"/>
    </source>
</evidence>
<dbReference type="GO" id="GO:0005940">
    <property type="term" value="C:septin ring"/>
    <property type="evidence" value="ECO:0007669"/>
    <property type="project" value="UniProtKB-ARBA"/>
</dbReference>
<dbReference type="Gene3D" id="1.10.510.10">
    <property type="entry name" value="Transferase(Phosphotransferase) domain 1"/>
    <property type="match status" value="1"/>
</dbReference>
<feature type="compositionally biased region" description="Basic and acidic residues" evidence="13">
    <location>
        <begin position="711"/>
        <end position="722"/>
    </location>
</feature>
<comment type="subcellular location">
    <subcellularLocation>
        <location evidence="1">Bud neck</location>
    </subcellularLocation>
</comment>
<feature type="compositionally biased region" description="Pro residues" evidence="13">
    <location>
        <begin position="774"/>
        <end position="786"/>
    </location>
</feature>
<evidence type="ECO:0000256" key="6">
    <source>
        <dbReference type="ARBA" id="ARBA00022679"/>
    </source>
</evidence>
<dbReference type="EMBL" id="CVMT01000002">
    <property type="protein sequence ID" value="CRG86219.1"/>
    <property type="molecule type" value="Genomic_DNA"/>
</dbReference>
<keyword evidence="4" id="KW-0723">Serine/threonine-protein kinase</keyword>
<evidence type="ECO:0000256" key="3">
    <source>
        <dbReference type="ARBA" id="ARBA00012513"/>
    </source>
</evidence>
<feature type="region of interest" description="Disordered" evidence="13">
    <location>
        <begin position="189"/>
        <end position="212"/>
    </location>
</feature>
<dbReference type="InterPro" id="IPR043024">
    <property type="entry name" value="KA1_sf_fungal"/>
</dbReference>
<feature type="domain" description="Protein kinase" evidence="14">
    <location>
        <begin position="301"/>
        <end position="575"/>
    </location>
</feature>
<dbReference type="STRING" id="28573.A0A0U1LS45"/>
<evidence type="ECO:0000256" key="4">
    <source>
        <dbReference type="ARBA" id="ARBA00022527"/>
    </source>
</evidence>
<dbReference type="Pfam" id="PF00069">
    <property type="entry name" value="Pkinase"/>
    <property type="match status" value="1"/>
</dbReference>
<dbReference type="SUPFAM" id="SSF56112">
    <property type="entry name" value="Protein kinase-like (PK-like)"/>
    <property type="match status" value="1"/>
</dbReference>
<feature type="compositionally biased region" description="Polar residues" evidence="13">
    <location>
        <begin position="735"/>
        <end position="759"/>
    </location>
</feature>
<keyword evidence="7 12" id="KW-0547">Nucleotide-binding</keyword>
<evidence type="ECO:0000256" key="8">
    <source>
        <dbReference type="ARBA" id="ARBA00022777"/>
    </source>
</evidence>
<protein>
    <recommendedName>
        <fullName evidence="3">non-specific serine/threonine protein kinase</fullName>
        <ecNumber evidence="3">2.7.11.1</ecNumber>
    </recommendedName>
</protein>
<reference evidence="15 16" key="1">
    <citation type="submission" date="2015-04" db="EMBL/GenBank/DDBJ databases">
        <authorList>
            <person name="Syromyatnikov M.Y."/>
            <person name="Popov V.N."/>
        </authorList>
    </citation>
    <scope>NUCLEOTIDE SEQUENCE [LARGE SCALE GENOMIC DNA]</scope>
    <source>
        <strain evidence="15">WF-38-12</strain>
    </source>
</reference>
<dbReference type="InterPro" id="IPR000719">
    <property type="entry name" value="Prot_kinase_dom"/>
</dbReference>
<evidence type="ECO:0000256" key="9">
    <source>
        <dbReference type="ARBA" id="ARBA00022840"/>
    </source>
</evidence>
<dbReference type="EC" id="2.7.11.1" evidence="3"/>
<dbReference type="GO" id="GO:0005935">
    <property type="term" value="C:cellular bud neck"/>
    <property type="evidence" value="ECO:0007669"/>
    <property type="project" value="UniProtKB-SubCell"/>
</dbReference>
<evidence type="ECO:0000256" key="2">
    <source>
        <dbReference type="ARBA" id="ARBA00010791"/>
    </source>
</evidence>